<evidence type="ECO:0000313" key="2">
    <source>
        <dbReference type="EMBL" id="RUS23570.1"/>
    </source>
</evidence>
<keyword evidence="3" id="KW-1185">Reference proteome</keyword>
<reference evidence="2 3" key="1">
    <citation type="journal article" date="2018" name="New Phytol.">
        <title>Phylogenomics of Endogonaceae and evolution of mycorrhizas within Mucoromycota.</title>
        <authorList>
            <person name="Chang Y."/>
            <person name="Desiro A."/>
            <person name="Na H."/>
            <person name="Sandor L."/>
            <person name="Lipzen A."/>
            <person name="Clum A."/>
            <person name="Barry K."/>
            <person name="Grigoriev I.V."/>
            <person name="Martin F.M."/>
            <person name="Stajich J.E."/>
            <person name="Smith M.E."/>
            <person name="Bonito G."/>
            <person name="Spatafora J.W."/>
        </authorList>
    </citation>
    <scope>NUCLEOTIDE SEQUENCE [LARGE SCALE GENOMIC DNA]</scope>
    <source>
        <strain evidence="2 3">AD002</strain>
    </source>
</reference>
<feature type="region of interest" description="Disordered" evidence="1">
    <location>
        <begin position="1"/>
        <end position="61"/>
    </location>
</feature>
<dbReference type="Proteomes" id="UP000274822">
    <property type="component" value="Unassembled WGS sequence"/>
</dbReference>
<dbReference type="EMBL" id="RBNJ01019339">
    <property type="protein sequence ID" value="RUS23570.1"/>
    <property type="molecule type" value="Genomic_DNA"/>
</dbReference>
<organism evidence="2 3">
    <name type="scientific">Jimgerdemannia flammicorona</name>
    <dbReference type="NCBI Taxonomy" id="994334"/>
    <lineage>
        <taxon>Eukaryota</taxon>
        <taxon>Fungi</taxon>
        <taxon>Fungi incertae sedis</taxon>
        <taxon>Mucoromycota</taxon>
        <taxon>Mucoromycotina</taxon>
        <taxon>Endogonomycetes</taxon>
        <taxon>Endogonales</taxon>
        <taxon>Endogonaceae</taxon>
        <taxon>Jimgerdemannia</taxon>
    </lineage>
</organism>
<name>A0A433Q1A3_9FUNG</name>
<gene>
    <name evidence="2" type="ORF">BC938DRAFT_474941</name>
</gene>
<evidence type="ECO:0000256" key="1">
    <source>
        <dbReference type="SAM" id="MobiDB-lite"/>
    </source>
</evidence>
<sequence>MAADVDRAEQSRTEQSRAEQNRAEQSRAEQSKAEQSDQVSLDRKGWWPIRAAPSSSSAMATLAATNKPKENPTGKPSFKKAPPLLPAAYKAIPDDKLQDILWEWNPDLLVETLVVHYKNADTCTRLRSTEHPRFPKRLAEMLHVCSDPPAFVLDFLVSLSTRFSRNDPATSPRFEKLLARMCVEALEKYAYDLAIPEKETEAGATTNEAGEAGMKIDGADPTLSDVDMGIDTMTSLFDITDDIFNNPKTSPNFNIVTRPPTGIITPAHQHRCLSLIPTIASPALIYIAMVPFCLKPLLSAPAADGSEPVGVALIRRLFDHSNHYEAIAAVRALGLGGYFSITQMAVPLLEANNLQQVIVFCEGDEKKTEFLEFVNGQLAILFVGGVKIVPDGRQLMLLCGP</sequence>
<comment type="caution">
    <text evidence="2">The sequence shown here is derived from an EMBL/GenBank/DDBJ whole genome shotgun (WGS) entry which is preliminary data.</text>
</comment>
<evidence type="ECO:0000313" key="3">
    <source>
        <dbReference type="Proteomes" id="UP000274822"/>
    </source>
</evidence>
<feature type="compositionally biased region" description="Low complexity" evidence="1">
    <location>
        <begin position="51"/>
        <end position="61"/>
    </location>
</feature>
<proteinExistence type="predicted"/>
<dbReference type="AlphaFoldDB" id="A0A433Q1A3"/>
<feature type="compositionally biased region" description="Basic and acidic residues" evidence="1">
    <location>
        <begin position="1"/>
        <end position="45"/>
    </location>
</feature>
<protein>
    <submittedName>
        <fullName evidence="2">Uncharacterized protein</fullName>
    </submittedName>
</protein>
<accession>A0A433Q1A3</accession>